<evidence type="ECO:0000259" key="3">
    <source>
        <dbReference type="PROSITE" id="PS50009"/>
    </source>
</evidence>
<dbReference type="SUPFAM" id="SSF56112">
    <property type="entry name" value="Protein kinase-like (PK-like)"/>
    <property type="match status" value="1"/>
</dbReference>
<keyword evidence="7" id="KW-1185">Reference proteome</keyword>
<name>S7RUT3_GLOTA</name>
<dbReference type="EMBL" id="KB469298">
    <property type="protein sequence ID" value="EPQ58480.1"/>
    <property type="molecule type" value="Genomic_DNA"/>
</dbReference>
<evidence type="ECO:0000313" key="7">
    <source>
        <dbReference type="Proteomes" id="UP000030669"/>
    </source>
</evidence>
<feature type="compositionally biased region" description="Polar residues" evidence="2">
    <location>
        <begin position="716"/>
        <end position="727"/>
    </location>
</feature>
<dbReference type="OMA" id="KRWIDYY"/>
<evidence type="ECO:0000259" key="5">
    <source>
        <dbReference type="PROSITE" id="PS50212"/>
    </source>
</evidence>
<feature type="domain" description="Protein kinase" evidence="4">
    <location>
        <begin position="232"/>
        <end position="502"/>
    </location>
</feature>
<dbReference type="KEGG" id="gtr:GLOTRDRAFT_137190"/>
<dbReference type="HOGENOM" id="CLU_010249_0_0_1"/>
<dbReference type="InterPro" id="IPR001245">
    <property type="entry name" value="Ser-Thr/Tyr_kinase_cat_dom"/>
</dbReference>
<dbReference type="CDD" id="cd21037">
    <property type="entry name" value="MLKL_NTD"/>
    <property type="match status" value="1"/>
</dbReference>
<dbReference type="Gene3D" id="1.10.510.10">
    <property type="entry name" value="Transferase(Phosphotransferase) domain 1"/>
    <property type="match status" value="1"/>
</dbReference>
<feature type="compositionally biased region" description="Low complexity" evidence="2">
    <location>
        <begin position="690"/>
        <end position="707"/>
    </location>
</feature>
<reference evidence="6 7" key="1">
    <citation type="journal article" date="2012" name="Science">
        <title>The Paleozoic origin of enzymatic lignin decomposition reconstructed from 31 fungal genomes.</title>
        <authorList>
            <person name="Floudas D."/>
            <person name="Binder M."/>
            <person name="Riley R."/>
            <person name="Barry K."/>
            <person name="Blanchette R.A."/>
            <person name="Henrissat B."/>
            <person name="Martinez A.T."/>
            <person name="Otillar R."/>
            <person name="Spatafora J.W."/>
            <person name="Yadav J.S."/>
            <person name="Aerts A."/>
            <person name="Benoit I."/>
            <person name="Boyd A."/>
            <person name="Carlson A."/>
            <person name="Copeland A."/>
            <person name="Coutinho P.M."/>
            <person name="de Vries R.P."/>
            <person name="Ferreira P."/>
            <person name="Findley K."/>
            <person name="Foster B."/>
            <person name="Gaskell J."/>
            <person name="Glotzer D."/>
            <person name="Gorecki P."/>
            <person name="Heitman J."/>
            <person name="Hesse C."/>
            <person name="Hori C."/>
            <person name="Igarashi K."/>
            <person name="Jurgens J.A."/>
            <person name="Kallen N."/>
            <person name="Kersten P."/>
            <person name="Kohler A."/>
            <person name="Kuees U."/>
            <person name="Kumar T.K.A."/>
            <person name="Kuo A."/>
            <person name="LaButti K."/>
            <person name="Larrondo L.F."/>
            <person name="Lindquist E."/>
            <person name="Ling A."/>
            <person name="Lombard V."/>
            <person name="Lucas S."/>
            <person name="Lundell T."/>
            <person name="Martin R."/>
            <person name="McLaughlin D.J."/>
            <person name="Morgenstern I."/>
            <person name="Morin E."/>
            <person name="Murat C."/>
            <person name="Nagy L.G."/>
            <person name="Nolan M."/>
            <person name="Ohm R.A."/>
            <person name="Patyshakuliyeva A."/>
            <person name="Rokas A."/>
            <person name="Ruiz-Duenas F.J."/>
            <person name="Sabat G."/>
            <person name="Salamov A."/>
            <person name="Samejima M."/>
            <person name="Schmutz J."/>
            <person name="Slot J.C."/>
            <person name="St John F."/>
            <person name="Stenlid J."/>
            <person name="Sun H."/>
            <person name="Sun S."/>
            <person name="Syed K."/>
            <person name="Tsang A."/>
            <person name="Wiebenga A."/>
            <person name="Young D."/>
            <person name="Pisabarro A."/>
            <person name="Eastwood D.C."/>
            <person name="Martin F."/>
            <person name="Cullen D."/>
            <person name="Grigoriev I.V."/>
            <person name="Hibbett D.S."/>
        </authorList>
    </citation>
    <scope>NUCLEOTIDE SEQUENCE [LARGE SCALE GENOMIC DNA]</scope>
    <source>
        <strain evidence="6 7">ATCC 11539</strain>
    </source>
</reference>
<sequence>MPPPVPSLTDWIGNCYPGLDHAVKLVNEIYTVIRNVKIYREQCMVLADRCRRLLLSLDENLRSSNLEGTNAQRAADDVESAIYHVLNKVQTWASLSRVRSILQQSSIKQGIDESYREIELCVTQFNFSMNIIINGETVKLADAQTRDHAELRELLQSILWDRNEMKTILGLEKPAIEGIMRSIQEELLERERRSPGHQEEQGQDALVQGLWKVHSETKILPPLTDLTGQVVLTSKFPVIPGNYSDIYTGVWLGEERVGLKLPRGITTRADQDRFEREVGIWRHLQHPNIARLYGIAYLDDQHVFMVAPWQQNGTAIDYVRKRPGVDRMRLLNEVASGLEYLHLNKIVHGDLRGANILISESGKALISDFGLSKVIEEVRDSGTSTLTGVTPARWMAPELFKPERFDRVHAVVSTQTDIWSFAMVCLELITRQHPFCEISRDMEIPFKVLEGTRPGRPDGSLMTDGLWDLMEACWKHDPNERPSMTDVRTHMKKLENDPHSLFAGAVIGVPISESPPPLPDVGLPGPADPPPHSLTDRPIPLRSPLQRTSEEDSTQRTLPSNTEMPTRSAGHRYSRRNNPSVDPATGLVGSLPHSPAASEHSTFWQPEDPANVPAGTLADTGKSLVSITRPQQNPDRPGSRPGTARSSSSIGSMSQGQSIESLPSRESLPGIRNGEERRQTGRTPLPVPSSPVSGQSPSSPLLSPSLLRGQAPATLPSVSRSGSTASLSHPHLAPGIASLPENIRNAVNDPGYDVQVAHDDSIAGGTAQGLIEQLLDGSASEGENYRAIFIKTYRLFLMPAELYQLMIDRFRATEFEENRDLPLQHRNATRLAVLSFLKSWLRSHDVDTETDLLEDMRAFVGSIRSHTGTYAPPVAREIVAILSQRLERNSTLLRVSPSPLAVKSVRAKGEDVSARQLAIALTILEGQRYRNIRSSDCVLKFREPPVRNNIDIAYETSMRLHNWVKRSVLRPDYIFSRGSVVGFFFDTAEECEKCHNYSSMAAILNALLSPTIARLDLTCSLGIKNRNGTFKRMARVISDENDYKHYRKAVEDCRKACVPILSVHVSDVQRSCTSGLLVTVDGQDLINYSHCKQLARHVDDMLQFHPPDLDKQHDPAVFAYMEYQLNASPKDTSSDDQFEARSLQLKAKQSKDRTLVALQILGFPERHGTS</sequence>
<accession>S7RUT3</accession>
<evidence type="ECO:0000313" key="6">
    <source>
        <dbReference type="EMBL" id="EPQ58480.1"/>
    </source>
</evidence>
<dbReference type="InterPro" id="IPR051681">
    <property type="entry name" value="Ser/Thr_Kinases-Pseudokinases"/>
</dbReference>
<gene>
    <name evidence="6" type="ORF">GLOTRDRAFT_137190</name>
</gene>
<dbReference type="PANTHER" id="PTHR44329">
    <property type="entry name" value="SERINE/THREONINE-PROTEIN KINASE TNNI3K-RELATED"/>
    <property type="match status" value="1"/>
</dbReference>
<dbReference type="Pfam" id="PF00618">
    <property type="entry name" value="RasGEF_N"/>
    <property type="match status" value="1"/>
</dbReference>
<feature type="compositionally biased region" description="Low complexity" evidence="2">
    <location>
        <begin position="646"/>
        <end position="661"/>
    </location>
</feature>
<proteinExistence type="predicted"/>
<dbReference type="PROSITE" id="PS50011">
    <property type="entry name" value="PROTEIN_KINASE_DOM"/>
    <property type="match status" value="1"/>
</dbReference>
<dbReference type="Gene3D" id="1.10.840.10">
    <property type="entry name" value="Ras guanine-nucleotide exchange factors catalytic domain"/>
    <property type="match status" value="1"/>
</dbReference>
<dbReference type="SMART" id="SM00229">
    <property type="entry name" value="RasGEFN"/>
    <property type="match status" value="1"/>
</dbReference>
<dbReference type="InterPro" id="IPR011009">
    <property type="entry name" value="Kinase-like_dom_sf"/>
</dbReference>
<dbReference type="GO" id="GO:0007166">
    <property type="term" value="P:cell surface receptor signaling pathway"/>
    <property type="evidence" value="ECO:0007669"/>
    <property type="project" value="InterPro"/>
</dbReference>
<dbReference type="Gene3D" id="1.20.930.20">
    <property type="entry name" value="Adaptor protein Cbl, N-terminal domain"/>
    <property type="match status" value="1"/>
</dbReference>
<evidence type="ECO:0000259" key="4">
    <source>
        <dbReference type="PROSITE" id="PS50011"/>
    </source>
</evidence>
<dbReference type="RefSeq" id="XP_007863646.1">
    <property type="nucleotide sequence ID" value="XM_007865455.1"/>
</dbReference>
<dbReference type="InterPro" id="IPR000651">
    <property type="entry name" value="Ras-like_Gua-exchang_fac_N"/>
</dbReference>
<dbReference type="GO" id="GO:0005524">
    <property type="term" value="F:ATP binding"/>
    <property type="evidence" value="ECO:0007669"/>
    <property type="project" value="InterPro"/>
</dbReference>
<protein>
    <submittedName>
        <fullName evidence="6">Uncharacterized protein</fullName>
    </submittedName>
</protein>
<evidence type="ECO:0000256" key="2">
    <source>
        <dbReference type="SAM" id="MobiDB-lite"/>
    </source>
</evidence>
<dbReference type="InterPro" id="IPR036964">
    <property type="entry name" value="RASGEF_cat_dom_sf"/>
</dbReference>
<dbReference type="Pfam" id="PF07714">
    <property type="entry name" value="PK_Tyr_Ser-Thr"/>
    <property type="match status" value="1"/>
</dbReference>
<dbReference type="AlphaFoldDB" id="S7RUT3"/>
<dbReference type="GeneID" id="19303702"/>
<dbReference type="PROSITE" id="PS50009">
    <property type="entry name" value="RASGEF_CAT"/>
    <property type="match status" value="1"/>
</dbReference>
<dbReference type="CDD" id="cd06224">
    <property type="entry name" value="REM"/>
    <property type="match status" value="1"/>
</dbReference>
<dbReference type="Pfam" id="PF00617">
    <property type="entry name" value="RasGEF"/>
    <property type="match status" value="1"/>
</dbReference>
<dbReference type="GO" id="GO:0005085">
    <property type="term" value="F:guanyl-nucleotide exchange factor activity"/>
    <property type="evidence" value="ECO:0007669"/>
    <property type="project" value="UniProtKB-KW"/>
</dbReference>
<feature type="compositionally biased region" description="Polar residues" evidence="2">
    <location>
        <begin position="623"/>
        <end position="634"/>
    </location>
</feature>
<dbReference type="SMART" id="SM00147">
    <property type="entry name" value="RasGEF"/>
    <property type="match status" value="1"/>
</dbReference>
<dbReference type="Proteomes" id="UP000030669">
    <property type="component" value="Unassembled WGS sequence"/>
</dbReference>
<dbReference type="InterPro" id="IPR023578">
    <property type="entry name" value="Ras_GEF_dom_sf"/>
</dbReference>
<feature type="domain" description="Ras-GEF" evidence="3">
    <location>
        <begin position="913"/>
        <end position="1148"/>
    </location>
</feature>
<dbReference type="eggNOG" id="KOG0197">
    <property type="taxonomic scope" value="Eukaryota"/>
</dbReference>
<evidence type="ECO:0000256" key="1">
    <source>
        <dbReference type="PROSITE-ProRule" id="PRU00168"/>
    </source>
</evidence>
<dbReference type="GO" id="GO:0004674">
    <property type="term" value="F:protein serine/threonine kinase activity"/>
    <property type="evidence" value="ECO:0007669"/>
    <property type="project" value="TreeGrafter"/>
</dbReference>
<feature type="domain" description="N-terminal Ras-GEF" evidence="5">
    <location>
        <begin position="758"/>
        <end position="886"/>
    </location>
</feature>
<dbReference type="GO" id="GO:0007264">
    <property type="term" value="P:small GTPase-mediated signal transduction"/>
    <property type="evidence" value="ECO:0007669"/>
    <property type="project" value="InterPro"/>
</dbReference>
<keyword evidence="1" id="KW-0344">Guanine-nucleotide releasing factor</keyword>
<dbReference type="SUPFAM" id="SSF48366">
    <property type="entry name" value="Ras GEF"/>
    <property type="match status" value="1"/>
</dbReference>
<dbReference type="Gene3D" id="1.20.870.10">
    <property type="entry name" value="Son of sevenless (SoS) protein Chain: S domain 1"/>
    <property type="match status" value="1"/>
</dbReference>
<dbReference type="InterPro" id="IPR059179">
    <property type="entry name" value="MLKL-like_MCAfunc"/>
</dbReference>
<organism evidence="6 7">
    <name type="scientific">Gloeophyllum trabeum (strain ATCC 11539 / FP-39264 / Madison 617)</name>
    <name type="common">Brown rot fungus</name>
    <dbReference type="NCBI Taxonomy" id="670483"/>
    <lineage>
        <taxon>Eukaryota</taxon>
        <taxon>Fungi</taxon>
        <taxon>Dikarya</taxon>
        <taxon>Basidiomycota</taxon>
        <taxon>Agaricomycotina</taxon>
        <taxon>Agaricomycetes</taxon>
        <taxon>Gloeophyllales</taxon>
        <taxon>Gloeophyllaceae</taxon>
        <taxon>Gloeophyllum</taxon>
    </lineage>
</organism>
<dbReference type="InterPro" id="IPR008266">
    <property type="entry name" value="Tyr_kinase_AS"/>
</dbReference>
<dbReference type="PROSITE" id="PS50212">
    <property type="entry name" value="RASGEF_NTER"/>
    <property type="match status" value="1"/>
</dbReference>
<dbReference type="InterPro" id="IPR001895">
    <property type="entry name" value="RASGEF_cat_dom"/>
</dbReference>
<dbReference type="InterPro" id="IPR036537">
    <property type="entry name" value="Adaptor_Cbl_N_dom_sf"/>
</dbReference>
<feature type="compositionally biased region" description="Polar residues" evidence="2">
    <location>
        <begin position="555"/>
        <end position="565"/>
    </location>
</feature>
<dbReference type="STRING" id="670483.S7RUT3"/>
<dbReference type="PROSITE" id="PS00109">
    <property type="entry name" value="PROTEIN_KINASE_TYR"/>
    <property type="match status" value="1"/>
</dbReference>
<dbReference type="InterPro" id="IPR000719">
    <property type="entry name" value="Prot_kinase_dom"/>
</dbReference>
<dbReference type="OrthoDB" id="4062651at2759"/>
<feature type="region of interest" description="Disordered" evidence="2">
    <location>
        <begin position="513"/>
        <end position="733"/>
    </location>
</feature>